<dbReference type="EMBL" id="BDQK01000017">
    <property type="protein sequence ID" value="GBF82707.1"/>
    <property type="molecule type" value="Genomic_DNA"/>
</dbReference>
<keyword evidence="3" id="KW-1185">Reference proteome</keyword>
<feature type="domain" description="DUF6883" evidence="1">
    <location>
        <begin position="6"/>
        <end position="103"/>
    </location>
</feature>
<dbReference type="RefSeq" id="WP_124973319.1">
    <property type="nucleotide sequence ID" value="NZ_BDQK01000017.1"/>
</dbReference>
<name>A0A401IN87_APHSA</name>
<gene>
    <name evidence="2" type="ORF">AsFPU1_4141</name>
</gene>
<reference evidence="3" key="1">
    <citation type="submission" date="2017-05" db="EMBL/GenBank/DDBJ databases">
        <title>Physiological properties and genetic analysis related to exopolysaccharide production of fresh-water unicellular cyanobacterium Aphanothece sacrum, Suizenji Nori, that has been cultured as a food source in Japan.</title>
        <authorList>
            <person name="Kanesaki Y."/>
            <person name="Yoshikawa S."/>
            <person name="Ohki K."/>
        </authorList>
    </citation>
    <scope>NUCLEOTIDE SEQUENCE [LARGE SCALE GENOMIC DNA]</scope>
    <source>
        <strain evidence="3">FPU1</strain>
    </source>
</reference>
<protein>
    <recommendedName>
        <fullName evidence="1">DUF6883 domain-containing protein</fullName>
    </recommendedName>
</protein>
<accession>A0A401IN87</accession>
<evidence type="ECO:0000313" key="2">
    <source>
        <dbReference type="EMBL" id="GBF82707.1"/>
    </source>
</evidence>
<organism evidence="2 3">
    <name type="scientific">Aphanothece sacrum FPU1</name>
    <dbReference type="NCBI Taxonomy" id="1920663"/>
    <lineage>
        <taxon>Bacteria</taxon>
        <taxon>Bacillati</taxon>
        <taxon>Cyanobacteriota</taxon>
        <taxon>Cyanophyceae</taxon>
        <taxon>Oscillatoriophycideae</taxon>
        <taxon>Chroococcales</taxon>
        <taxon>Aphanothecaceae</taxon>
        <taxon>Aphanothece</taxon>
    </lineage>
</organism>
<evidence type="ECO:0000259" key="1">
    <source>
        <dbReference type="Pfam" id="PF21814"/>
    </source>
</evidence>
<dbReference type="Proteomes" id="UP000287247">
    <property type="component" value="Unassembled WGS sequence"/>
</dbReference>
<sequence length="104" mass="11895">MYLSQNAIISPNKLTNYLLIPLPKDDKSQYLALGGYTLDNWQQLERDLREQILTLEAQATLKTKYGQKYQIIGSLNCPNGTVLKIKTIWIVTEQTTTFVTLFPT</sequence>
<proteinExistence type="predicted"/>
<dbReference type="Pfam" id="PF21814">
    <property type="entry name" value="DUF6883"/>
    <property type="match status" value="1"/>
</dbReference>
<dbReference type="InterPro" id="IPR049250">
    <property type="entry name" value="DUF6883"/>
</dbReference>
<dbReference type="AlphaFoldDB" id="A0A401IN87"/>
<comment type="caution">
    <text evidence="2">The sequence shown here is derived from an EMBL/GenBank/DDBJ whole genome shotgun (WGS) entry which is preliminary data.</text>
</comment>
<evidence type="ECO:0000313" key="3">
    <source>
        <dbReference type="Proteomes" id="UP000287247"/>
    </source>
</evidence>
<dbReference type="OrthoDB" id="9794742at2"/>